<dbReference type="SUPFAM" id="SSF53850">
    <property type="entry name" value="Periplasmic binding protein-like II"/>
    <property type="match status" value="1"/>
</dbReference>
<dbReference type="Gene3D" id="1.10.10.10">
    <property type="entry name" value="Winged helix-like DNA-binding domain superfamily/Winged helix DNA-binding domain"/>
    <property type="match status" value="1"/>
</dbReference>
<evidence type="ECO:0000313" key="7">
    <source>
        <dbReference type="Proteomes" id="UP001222118"/>
    </source>
</evidence>
<dbReference type="PRINTS" id="PR00039">
    <property type="entry name" value="HTHLYSR"/>
</dbReference>
<name>A0ABY7Z2Q8_9HYPH</name>
<dbReference type="InterPro" id="IPR005119">
    <property type="entry name" value="LysR_subst-bd"/>
</dbReference>
<keyword evidence="4" id="KW-0804">Transcription</keyword>
<dbReference type="PANTHER" id="PTHR30346:SF0">
    <property type="entry name" value="HCA OPERON TRANSCRIPTIONAL ACTIVATOR HCAR"/>
    <property type="match status" value="1"/>
</dbReference>
<dbReference type="RefSeq" id="WP_282212788.1">
    <property type="nucleotide sequence ID" value="NZ_CP118247.1"/>
</dbReference>
<comment type="similarity">
    <text evidence="1">Belongs to the LysR transcriptional regulatory family.</text>
</comment>
<dbReference type="Proteomes" id="UP001222118">
    <property type="component" value="Chromosome"/>
</dbReference>
<dbReference type="InterPro" id="IPR036390">
    <property type="entry name" value="WH_DNA-bd_sf"/>
</dbReference>
<dbReference type="Pfam" id="PF03466">
    <property type="entry name" value="LysR_substrate"/>
    <property type="match status" value="1"/>
</dbReference>
<dbReference type="PROSITE" id="PS50931">
    <property type="entry name" value="HTH_LYSR"/>
    <property type="match status" value="1"/>
</dbReference>
<dbReference type="Gene3D" id="3.40.190.10">
    <property type="entry name" value="Periplasmic binding protein-like II"/>
    <property type="match status" value="2"/>
</dbReference>
<dbReference type="SUPFAM" id="SSF46785">
    <property type="entry name" value="Winged helix' DNA-binding domain"/>
    <property type="match status" value="1"/>
</dbReference>
<sequence length="292" mass="31966">MEMRQIRYFVAVAEELNFGRAARRENISQPPLSIQIKNLETELGLVLFERTKRSVKLTEAGSVFLTAARAILATAAAGTDAAQRAHRGETGEITIGFVHSASVNYLSSLVGAFRRDYPDISFKFHEATVSEQIEALDRGAIDVGIIRPPVERDDIEAFTVVREGFYIAVPRSHRLFGQNSVKLEALRNDRFVFYPPERSPAFHRQLIGMCTAAGFLPDIAVQANTMYTAIGLAGAGAGVAIIPESLTVVAVPSVGYLKIEAVTEFAELCLAFRKGNQSRATQSLLDFARSQT</sequence>
<reference evidence="6 7" key="1">
    <citation type="submission" date="2023-02" db="EMBL/GenBank/DDBJ databases">
        <title>Devosia chondri sp. nov., isolated from the phycosphere of marine algae.</title>
        <authorList>
            <person name="Kim J.M."/>
            <person name="Lee J.K."/>
            <person name="Choi B.J."/>
            <person name="Bayburt H."/>
            <person name="Jeon C.O."/>
        </authorList>
    </citation>
    <scope>NUCLEOTIDE SEQUENCE [LARGE SCALE GENOMIC DNA]</scope>
    <source>
        <strain evidence="6 7">G2-5</strain>
    </source>
</reference>
<proteinExistence type="inferred from homology"/>
<dbReference type="Pfam" id="PF00126">
    <property type="entry name" value="HTH_1"/>
    <property type="match status" value="1"/>
</dbReference>
<keyword evidence="2" id="KW-0805">Transcription regulation</keyword>
<feature type="domain" description="HTH lysR-type" evidence="5">
    <location>
        <begin position="1"/>
        <end position="58"/>
    </location>
</feature>
<evidence type="ECO:0000256" key="3">
    <source>
        <dbReference type="ARBA" id="ARBA00023125"/>
    </source>
</evidence>
<organism evidence="6 7">
    <name type="scientific">Devosia rhodophyticola</name>
    <dbReference type="NCBI Taxonomy" id="3026423"/>
    <lineage>
        <taxon>Bacteria</taxon>
        <taxon>Pseudomonadati</taxon>
        <taxon>Pseudomonadota</taxon>
        <taxon>Alphaproteobacteria</taxon>
        <taxon>Hyphomicrobiales</taxon>
        <taxon>Devosiaceae</taxon>
        <taxon>Devosia</taxon>
    </lineage>
</organism>
<protein>
    <submittedName>
        <fullName evidence="6">LysR substrate-binding domain-containing protein</fullName>
    </submittedName>
</protein>
<keyword evidence="3" id="KW-0238">DNA-binding</keyword>
<dbReference type="PANTHER" id="PTHR30346">
    <property type="entry name" value="TRANSCRIPTIONAL DUAL REGULATOR HCAR-RELATED"/>
    <property type="match status" value="1"/>
</dbReference>
<dbReference type="EMBL" id="CP118247">
    <property type="protein sequence ID" value="WDR07275.1"/>
    <property type="molecule type" value="Genomic_DNA"/>
</dbReference>
<evidence type="ECO:0000256" key="1">
    <source>
        <dbReference type="ARBA" id="ARBA00009437"/>
    </source>
</evidence>
<keyword evidence="7" id="KW-1185">Reference proteome</keyword>
<dbReference type="CDD" id="cd08414">
    <property type="entry name" value="PBP2_LTTR_aromatics_like"/>
    <property type="match status" value="1"/>
</dbReference>
<accession>A0ABY7Z2Q8</accession>
<gene>
    <name evidence="6" type="ORF">PSQ90_07595</name>
</gene>
<evidence type="ECO:0000256" key="4">
    <source>
        <dbReference type="ARBA" id="ARBA00023163"/>
    </source>
</evidence>
<evidence type="ECO:0000313" key="6">
    <source>
        <dbReference type="EMBL" id="WDR07275.1"/>
    </source>
</evidence>
<dbReference type="InterPro" id="IPR000847">
    <property type="entry name" value="LysR_HTH_N"/>
</dbReference>
<dbReference type="InterPro" id="IPR036388">
    <property type="entry name" value="WH-like_DNA-bd_sf"/>
</dbReference>
<evidence type="ECO:0000259" key="5">
    <source>
        <dbReference type="PROSITE" id="PS50931"/>
    </source>
</evidence>
<evidence type="ECO:0000256" key="2">
    <source>
        <dbReference type="ARBA" id="ARBA00023015"/>
    </source>
</evidence>